<organism evidence="4 9">
    <name type="scientific">Phytophthora fragariae</name>
    <dbReference type="NCBI Taxonomy" id="53985"/>
    <lineage>
        <taxon>Eukaryota</taxon>
        <taxon>Sar</taxon>
        <taxon>Stramenopiles</taxon>
        <taxon>Oomycota</taxon>
        <taxon>Peronosporomycetes</taxon>
        <taxon>Peronosporales</taxon>
        <taxon>Peronosporaceae</taxon>
        <taxon>Phytophthora</taxon>
    </lineage>
</organism>
<proteinExistence type="predicted"/>
<evidence type="ECO:0000313" key="9">
    <source>
        <dbReference type="Proteomes" id="UP000433483"/>
    </source>
</evidence>
<evidence type="ECO:0000313" key="7">
    <source>
        <dbReference type="EMBL" id="KAE9348572.1"/>
    </source>
</evidence>
<dbReference type="OrthoDB" id="116537at2759"/>
<dbReference type="EMBL" id="QXGD01000065">
    <property type="protein sequence ID" value="KAE9255135.1"/>
    <property type="molecule type" value="Genomic_DNA"/>
</dbReference>
<name>A0A6A3ZGA0_9STRA</name>
<dbReference type="Proteomes" id="UP000433483">
    <property type="component" value="Unassembled WGS sequence"/>
</dbReference>
<feature type="region of interest" description="Disordered" evidence="1">
    <location>
        <begin position="269"/>
        <end position="290"/>
    </location>
</feature>
<sequence length="290" mass="31848">MVDLFTIPHECRSPRGHSKVFTNITLAGESVQIAVKIGEIGRTSRTNVRVNENCFAFDQDSDDFEQLVAKAEAIAGAALKEYEPKTTRADPSVYLKLGVEAAQREWVAISASNWLASLATVHANYQRRSKPGPLVVELIVFVAEEQSGIRRATASRIEEASREIDLHLSERPDISVGEIARTHWAISRALQPEGTTITADNATLHQAQHIDAIKAALAQPDEEQAEQTLSVSLNGSTPMRLTFNVGELRQLLGLPNYNFLAQGIFSEFQPPVEPQTTSSENSSVTSRKKT</sequence>
<feature type="compositionally biased region" description="Polar residues" evidence="1">
    <location>
        <begin position="274"/>
        <end position="290"/>
    </location>
</feature>
<dbReference type="AlphaFoldDB" id="A0A6A3ZGA0"/>
<dbReference type="EMBL" id="QXFY01000305">
    <property type="protein sequence ID" value="KAE9348572.1"/>
    <property type="molecule type" value="Genomic_DNA"/>
</dbReference>
<evidence type="ECO:0000313" key="2">
    <source>
        <dbReference type="EMBL" id="KAE8948023.1"/>
    </source>
</evidence>
<evidence type="ECO:0000313" key="13">
    <source>
        <dbReference type="Proteomes" id="UP000486351"/>
    </source>
</evidence>
<evidence type="ECO:0000313" key="11">
    <source>
        <dbReference type="Proteomes" id="UP000440367"/>
    </source>
</evidence>
<protein>
    <submittedName>
        <fullName evidence="4">Uncharacterized protein</fullName>
    </submittedName>
</protein>
<dbReference type="EMBL" id="QXGF01000063">
    <property type="protein sequence ID" value="KAE8948023.1"/>
    <property type="molecule type" value="Genomic_DNA"/>
</dbReference>
<evidence type="ECO:0000313" key="6">
    <source>
        <dbReference type="EMBL" id="KAE9328456.1"/>
    </source>
</evidence>
<evidence type="ECO:0000313" key="8">
    <source>
        <dbReference type="Proteomes" id="UP000429523"/>
    </source>
</evidence>
<evidence type="ECO:0000313" key="10">
    <source>
        <dbReference type="Proteomes" id="UP000437068"/>
    </source>
</evidence>
<reference evidence="8 9" key="1">
    <citation type="submission" date="2018-08" db="EMBL/GenBank/DDBJ databases">
        <title>Genomic investigation of the strawberry pathogen Phytophthora fragariae indicates pathogenicity is determined by transcriptional variation in three key races.</title>
        <authorList>
            <person name="Adams T.M."/>
            <person name="Armitage A.D."/>
            <person name="Sobczyk M.K."/>
            <person name="Bates H.J."/>
            <person name="Dunwell J.M."/>
            <person name="Nellist C.F."/>
            <person name="Harrison R.J."/>
        </authorList>
    </citation>
    <scope>NUCLEOTIDE SEQUENCE [LARGE SCALE GENOMIC DNA]</scope>
    <source>
        <strain evidence="6 10">A4</strain>
        <strain evidence="5 11">BC-1</strain>
        <strain evidence="4 9">NOV-27</strain>
        <strain evidence="3 12">NOV-71</strain>
        <strain evidence="7 13">NOV-77</strain>
        <strain evidence="2 8">NOV-9</strain>
    </source>
</reference>
<gene>
    <name evidence="6" type="ORF">PF001_g1403</name>
    <name evidence="5" type="ORF">PF002_g2495</name>
    <name evidence="4" type="ORF">PF005_g2267</name>
    <name evidence="3" type="ORF">PF007_g2169</name>
    <name evidence="7" type="ORF">PF008_g7290</name>
    <name evidence="2" type="ORF">PF009_g2398</name>
</gene>
<evidence type="ECO:0000313" key="12">
    <source>
        <dbReference type="Proteomes" id="UP000441208"/>
    </source>
</evidence>
<evidence type="ECO:0000313" key="4">
    <source>
        <dbReference type="EMBL" id="KAE9233569.1"/>
    </source>
</evidence>
<comment type="caution">
    <text evidence="4">The sequence shown here is derived from an EMBL/GenBank/DDBJ whole genome shotgun (WGS) entry which is preliminary data.</text>
</comment>
<evidence type="ECO:0000313" key="5">
    <source>
        <dbReference type="EMBL" id="KAE9255135.1"/>
    </source>
</evidence>
<dbReference type="Proteomes" id="UP000441208">
    <property type="component" value="Unassembled WGS sequence"/>
</dbReference>
<dbReference type="EMBL" id="QXFZ01000057">
    <property type="protein sequence ID" value="KAE9136489.1"/>
    <property type="molecule type" value="Genomic_DNA"/>
</dbReference>
<accession>A0A6A3ZGA0</accession>
<evidence type="ECO:0000313" key="3">
    <source>
        <dbReference type="EMBL" id="KAE9136489.1"/>
    </source>
</evidence>
<dbReference type="EMBL" id="QXGE01000034">
    <property type="protein sequence ID" value="KAE9328456.1"/>
    <property type="molecule type" value="Genomic_DNA"/>
</dbReference>
<dbReference type="Proteomes" id="UP000429523">
    <property type="component" value="Unassembled WGS sequence"/>
</dbReference>
<keyword evidence="9" id="KW-1185">Reference proteome</keyword>
<dbReference type="EMBL" id="QXGB01000060">
    <property type="protein sequence ID" value="KAE9233569.1"/>
    <property type="molecule type" value="Genomic_DNA"/>
</dbReference>
<evidence type="ECO:0000256" key="1">
    <source>
        <dbReference type="SAM" id="MobiDB-lite"/>
    </source>
</evidence>
<dbReference type="Proteomes" id="UP000486351">
    <property type="component" value="Unassembled WGS sequence"/>
</dbReference>
<dbReference type="Proteomes" id="UP000440367">
    <property type="component" value="Unassembled WGS sequence"/>
</dbReference>
<dbReference type="Proteomes" id="UP000437068">
    <property type="component" value="Unassembled WGS sequence"/>
</dbReference>